<evidence type="ECO:0000313" key="2">
    <source>
        <dbReference type="Proteomes" id="UP000321275"/>
    </source>
</evidence>
<name>A0A510XF62_9GAMM</name>
<evidence type="ECO:0000313" key="1">
    <source>
        <dbReference type="EMBL" id="GEK49175.1"/>
    </source>
</evidence>
<gene>
    <name evidence="1" type="ORF">HPA02_34580</name>
</gene>
<dbReference type="RefSeq" id="WP_186810022.1">
    <property type="nucleotide sequence ID" value="NZ_BJUK01000077.1"/>
</dbReference>
<organism evidence="1 2">
    <name type="scientific">Bisbaumannia pacifica</name>
    <dbReference type="NCBI Taxonomy" id="77098"/>
    <lineage>
        <taxon>Bacteria</taxon>
        <taxon>Pseudomonadati</taxon>
        <taxon>Pseudomonadota</taxon>
        <taxon>Gammaproteobacteria</taxon>
        <taxon>Oceanospirillales</taxon>
        <taxon>Halomonadaceae</taxon>
        <taxon>Bisbaumannia</taxon>
    </lineage>
</organism>
<reference evidence="1 2" key="1">
    <citation type="submission" date="2019-07" db="EMBL/GenBank/DDBJ databases">
        <title>Whole genome shotgun sequence of Halomonas pacifica NBRC 102220.</title>
        <authorList>
            <person name="Hosoyama A."/>
            <person name="Uohara A."/>
            <person name="Ohji S."/>
            <person name="Ichikawa N."/>
        </authorList>
    </citation>
    <scope>NUCLEOTIDE SEQUENCE [LARGE SCALE GENOMIC DNA]</scope>
    <source>
        <strain evidence="1 2">NBRC 102220</strain>
    </source>
</reference>
<accession>A0A510XF62</accession>
<keyword evidence="2" id="KW-1185">Reference proteome</keyword>
<protein>
    <submittedName>
        <fullName evidence="1">Uncharacterized protein</fullName>
    </submittedName>
</protein>
<comment type="caution">
    <text evidence="1">The sequence shown here is derived from an EMBL/GenBank/DDBJ whole genome shotgun (WGS) entry which is preliminary data.</text>
</comment>
<dbReference type="Proteomes" id="UP000321275">
    <property type="component" value="Unassembled WGS sequence"/>
</dbReference>
<sequence>MSEAQQESRLKISVDSSEFSKVLADRLEEMADAGVNLGPDDLREWAARLRGETTES</sequence>
<proteinExistence type="predicted"/>
<dbReference type="AlphaFoldDB" id="A0A510XF62"/>
<dbReference type="EMBL" id="BJUK01000077">
    <property type="protein sequence ID" value="GEK49175.1"/>
    <property type="molecule type" value="Genomic_DNA"/>
</dbReference>